<evidence type="ECO:0000313" key="2">
    <source>
        <dbReference type="EMBL" id="SDJ01746.1"/>
    </source>
</evidence>
<dbReference type="NCBIfam" id="TIGR00199">
    <property type="entry name" value="PncC_domain"/>
    <property type="match status" value="1"/>
</dbReference>
<dbReference type="InterPro" id="IPR036653">
    <property type="entry name" value="CinA-like_C"/>
</dbReference>
<evidence type="ECO:0000313" key="3">
    <source>
        <dbReference type="Proteomes" id="UP000199093"/>
    </source>
</evidence>
<dbReference type="Proteomes" id="UP000199093">
    <property type="component" value="Unassembled WGS sequence"/>
</dbReference>
<protein>
    <submittedName>
        <fullName evidence="2">Nicotinamide-nucleotide amidase</fullName>
    </submittedName>
</protein>
<dbReference type="InterPro" id="IPR008136">
    <property type="entry name" value="CinA_C"/>
</dbReference>
<reference evidence="2 3" key="1">
    <citation type="submission" date="2016-10" db="EMBL/GenBank/DDBJ databases">
        <authorList>
            <person name="de Groot N.N."/>
        </authorList>
    </citation>
    <scope>NUCLEOTIDE SEQUENCE [LARGE SCALE GENOMIC DNA]</scope>
    <source>
        <strain evidence="2 3">DSM 26424</strain>
    </source>
</reference>
<organism evidence="2 3">
    <name type="scientific">Salipiger marinus</name>
    <dbReference type="NCBI Taxonomy" id="555512"/>
    <lineage>
        <taxon>Bacteria</taxon>
        <taxon>Pseudomonadati</taxon>
        <taxon>Pseudomonadota</taxon>
        <taxon>Alphaproteobacteria</taxon>
        <taxon>Rhodobacterales</taxon>
        <taxon>Roseobacteraceae</taxon>
        <taxon>Salipiger</taxon>
    </lineage>
</organism>
<name>A0A1G8QAY4_9RHOB</name>
<proteinExistence type="predicted"/>
<dbReference type="EMBL" id="FNEJ01000015">
    <property type="protein sequence ID" value="SDJ01746.1"/>
    <property type="molecule type" value="Genomic_DNA"/>
</dbReference>
<accession>A0A1G8QAY4</accession>
<dbReference type="STRING" id="555512.SAMN04487993_101513"/>
<keyword evidence="3" id="KW-1185">Reference proteome</keyword>
<dbReference type="Pfam" id="PF02464">
    <property type="entry name" value="CinA"/>
    <property type="match status" value="1"/>
</dbReference>
<evidence type="ECO:0000259" key="1">
    <source>
        <dbReference type="Pfam" id="PF02464"/>
    </source>
</evidence>
<dbReference type="Gene3D" id="3.90.950.20">
    <property type="entry name" value="CinA-like"/>
    <property type="match status" value="1"/>
</dbReference>
<dbReference type="AlphaFoldDB" id="A0A1G8QAY4"/>
<gene>
    <name evidence="2" type="ORF">SAMN04487993_101513</name>
</gene>
<sequence>MVLGRPFQKENRMSVPKMNAPETTDLTATRAAHVLARACDRNLTLATAESCTGGLVAALVTDIEGCSHAFDRGFVAYTDAAKQELLGVDRRLLQDCGAVSKEVAVAMADGALMRSGADLAVSVTGYAGPAGEGREEGLVHFALARKGGPTRHRQESFGAIGRDPIRQRCLETVLDMLESVVA</sequence>
<dbReference type="SUPFAM" id="SSF142433">
    <property type="entry name" value="CinA-like"/>
    <property type="match status" value="1"/>
</dbReference>
<feature type="domain" description="CinA C-terminal" evidence="1">
    <location>
        <begin position="31"/>
        <end position="180"/>
    </location>
</feature>